<evidence type="ECO:0000256" key="1">
    <source>
        <dbReference type="ARBA" id="ARBA00004319"/>
    </source>
</evidence>
<comment type="pathway">
    <text evidence="2">Protein modification; protein glycosylation.</text>
</comment>
<dbReference type="EMBL" id="JABFTP020000144">
    <property type="protein sequence ID" value="KAL3281218.1"/>
    <property type="molecule type" value="Genomic_DNA"/>
</dbReference>
<dbReference type="AlphaFoldDB" id="A0ABD2NR64"/>
<dbReference type="InterPro" id="IPR006598">
    <property type="entry name" value="CAP10"/>
</dbReference>
<reference evidence="10 11" key="1">
    <citation type="journal article" date="2021" name="BMC Biol.">
        <title>Horizontally acquired antibacterial genes associated with adaptive radiation of ladybird beetles.</title>
        <authorList>
            <person name="Li H.S."/>
            <person name="Tang X.F."/>
            <person name="Huang Y.H."/>
            <person name="Xu Z.Y."/>
            <person name="Chen M.L."/>
            <person name="Du X.Y."/>
            <person name="Qiu B.Y."/>
            <person name="Chen P.T."/>
            <person name="Zhang W."/>
            <person name="Slipinski A."/>
            <person name="Escalona H.E."/>
            <person name="Waterhouse R.M."/>
            <person name="Zwick A."/>
            <person name="Pang H."/>
        </authorList>
    </citation>
    <scope>NUCLEOTIDE SEQUENCE [LARGE SCALE GENOMIC DNA]</scope>
    <source>
        <strain evidence="10">SYSU2018</strain>
    </source>
</reference>
<gene>
    <name evidence="10" type="ORF">HHI36_004432</name>
</gene>
<dbReference type="Pfam" id="PF05686">
    <property type="entry name" value="Glyco_transf_90"/>
    <property type="match status" value="1"/>
</dbReference>
<evidence type="ECO:0000313" key="10">
    <source>
        <dbReference type="EMBL" id="KAL3281218.1"/>
    </source>
</evidence>
<name>A0ABD2NR64_9CUCU</name>
<organism evidence="10 11">
    <name type="scientific">Cryptolaemus montrouzieri</name>
    <dbReference type="NCBI Taxonomy" id="559131"/>
    <lineage>
        <taxon>Eukaryota</taxon>
        <taxon>Metazoa</taxon>
        <taxon>Ecdysozoa</taxon>
        <taxon>Arthropoda</taxon>
        <taxon>Hexapoda</taxon>
        <taxon>Insecta</taxon>
        <taxon>Pterygota</taxon>
        <taxon>Neoptera</taxon>
        <taxon>Endopterygota</taxon>
        <taxon>Coleoptera</taxon>
        <taxon>Polyphaga</taxon>
        <taxon>Cucujiformia</taxon>
        <taxon>Coccinelloidea</taxon>
        <taxon>Coccinellidae</taxon>
        <taxon>Scymninae</taxon>
        <taxon>Scymnini</taxon>
        <taxon>Cryptolaemus</taxon>
    </lineage>
</organism>
<evidence type="ECO:0000313" key="11">
    <source>
        <dbReference type="Proteomes" id="UP001516400"/>
    </source>
</evidence>
<comment type="similarity">
    <text evidence="3">Belongs to the glycosyltransferase 90 family.</text>
</comment>
<keyword evidence="5" id="KW-0808">Transferase</keyword>
<keyword evidence="11" id="KW-1185">Reference proteome</keyword>
<keyword evidence="8" id="KW-0732">Signal</keyword>
<evidence type="ECO:0000256" key="2">
    <source>
        <dbReference type="ARBA" id="ARBA00004922"/>
    </source>
</evidence>
<proteinExistence type="inferred from homology"/>
<dbReference type="Proteomes" id="UP001516400">
    <property type="component" value="Unassembled WGS sequence"/>
</dbReference>
<feature type="chain" id="PRO_5044887590" description="Glycosyl transferase CAP10 domain-containing protein" evidence="8">
    <location>
        <begin position="27"/>
        <end position="409"/>
    </location>
</feature>
<evidence type="ECO:0000256" key="7">
    <source>
        <dbReference type="SAM" id="MobiDB-lite"/>
    </source>
</evidence>
<comment type="caution">
    <text evidence="10">The sequence shown here is derived from an EMBL/GenBank/DDBJ whole genome shotgun (WGS) entry which is preliminary data.</text>
</comment>
<protein>
    <recommendedName>
        <fullName evidence="9">Glycosyl transferase CAP10 domain-containing protein</fullName>
    </recommendedName>
</protein>
<feature type="region of interest" description="Disordered" evidence="7">
    <location>
        <begin position="27"/>
        <end position="49"/>
    </location>
</feature>
<accession>A0ABD2NR64</accession>
<evidence type="ECO:0000256" key="8">
    <source>
        <dbReference type="SAM" id="SignalP"/>
    </source>
</evidence>
<evidence type="ECO:0000256" key="5">
    <source>
        <dbReference type="ARBA" id="ARBA00022679"/>
    </source>
</evidence>
<feature type="domain" description="Glycosyl transferase CAP10" evidence="9">
    <location>
        <begin position="143"/>
        <end position="396"/>
    </location>
</feature>
<evidence type="ECO:0000259" key="9">
    <source>
        <dbReference type="SMART" id="SM00672"/>
    </source>
</evidence>
<dbReference type="SMART" id="SM00672">
    <property type="entry name" value="CAP10"/>
    <property type="match status" value="1"/>
</dbReference>
<dbReference type="PANTHER" id="PTHR12203">
    <property type="entry name" value="KDEL LYS-ASP-GLU-LEU CONTAINING - RELATED"/>
    <property type="match status" value="1"/>
</dbReference>
<sequence>MNTLLMIYTKFYLLLIGFLIIRGTESTGTCSKKSSEDCASSTSNGNKYSEEANGEFEKYEAIIDAAKREYEPCTDNICKCYNQVISKDLKPFRSGINEESIRNIKSKGTKYQIIDNKLYRENDCLFPARCSGVEHYLLKLLHKVNNTEFILNTRDWPQIFQHHGPHGPVFSFSKTDDYLDIMYPAWAFWEGGPAISLYPKGIGRWDQHRKLLGQVGNETKWNDKMSKAFFRGSRTSSERDALILLSRENPVLVDAQYTKNQAWKSDADTLHAPPAPEVSFEEHCKYKYLFNFRGVAASFRLKHILLCKSLVFHVGNDWIEFFYPFLRPWIHYIPVERDASKEKIKELLEFFENHQDLAQQIANNGYNFIWNNLQLKHVDCYWLNLIKRYTKLLKYKPTLGEGMKEIVGK</sequence>
<evidence type="ECO:0000256" key="4">
    <source>
        <dbReference type="ARBA" id="ARBA00022676"/>
    </source>
</evidence>
<feature type="signal peptide" evidence="8">
    <location>
        <begin position="1"/>
        <end position="26"/>
    </location>
</feature>
<keyword evidence="4" id="KW-0328">Glycosyltransferase</keyword>
<feature type="compositionally biased region" description="Polar residues" evidence="7">
    <location>
        <begin position="27"/>
        <end position="47"/>
    </location>
</feature>
<evidence type="ECO:0000256" key="3">
    <source>
        <dbReference type="ARBA" id="ARBA00010118"/>
    </source>
</evidence>
<dbReference type="GO" id="GO:0016757">
    <property type="term" value="F:glycosyltransferase activity"/>
    <property type="evidence" value="ECO:0007669"/>
    <property type="project" value="UniProtKB-KW"/>
</dbReference>
<dbReference type="GO" id="GO:0005788">
    <property type="term" value="C:endoplasmic reticulum lumen"/>
    <property type="evidence" value="ECO:0007669"/>
    <property type="project" value="UniProtKB-SubCell"/>
</dbReference>
<comment type="function">
    <text evidence="6">Protein O-glucosyltransferase. Catalyzes the reaction that attaches glucose through an O-glycosidic linkage to a conserved serine residue found in the consensus sequence C-X-S-X-[PA]-C in epidermal growth factor-like repeats. Regulates Notch signaling by glucosylating Notch in the ER, glucosylation is required for the correct folding and cleavage of Notch.</text>
</comment>
<dbReference type="PANTHER" id="PTHR12203:SF35">
    <property type="entry name" value="PROTEIN O-GLUCOSYLTRANSFERASE 1"/>
    <property type="match status" value="1"/>
</dbReference>
<comment type="subcellular location">
    <subcellularLocation>
        <location evidence="1">Endoplasmic reticulum lumen</location>
    </subcellularLocation>
</comment>
<evidence type="ECO:0000256" key="6">
    <source>
        <dbReference type="ARBA" id="ARBA00045690"/>
    </source>
</evidence>
<dbReference type="InterPro" id="IPR051091">
    <property type="entry name" value="O-Glucosyltr/Glycosyltrsf_90"/>
</dbReference>